<feature type="compositionally biased region" description="Polar residues" evidence="1">
    <location>
        <begin position="240"/>
        <end position="252"/>
    </location>
</feature>
<evidence type="ECO:0000313" key="4">
    <source>
        <dbReference type="Proteomes" id="UP001153076"/>
    </source>
</evidence>
<feature type="domain" description="PB1-like" evidence="2">
    <location>
        <begin position="12"/>
        <end position="104"/>
    </location>
</feature>
<name>A0A9Q1JL59_9CARY</name>
<feature type="region of interest" description="Disordered" evidence="1">
    <location>
        <begin position="233"/>
        <end position="252"/>
    </location>
</feature>
<dbReference type="Proteomes" id="UP001153076">
    <property type="component" value="Unassembled WGS sequence"/>
</dbReference>
<proteinExistence type="predicted"/>
<evidence type="ECO:0000259" key="2">
    <source>
        <dbReference type="Pfam" id="PF26130"/>
    </source>
</evidence>
<accession>A0A9Q1JL59</accession>
<dbReference type="Pfam" id="PF26130">
    <property type="entry name" value="PB1-like"/>
    <property type="match status" value="1"/>
</dbReference>
<reference evidence="3" key="1">
    <citation type="submission" date="2022-04" db="EMBL/GenBank/DDBJ databases">
        <title>Carnegiea gigantea Genome sequencing and assembly v2.</title>
        <authorList>
            <person name="Copetti D."/>
            <person name="Sanderson M.J."/>
            <person name="Burquez A."/>
            <person name="Wojciechowski M.F."/>
        </authorList>
    </citation>
    <scope>NUCLEOTIDE SEQUENCE</scope>
    <source>
        <strain evidence="3">SGP5-SGP5p</strain>
        <tissue evidence="3">Aerial part</tissue>
    </source>
</reference>
<evidence type="ECO:0000256" key="1">
    <source>
        <dbReference type="SAM" id="MobiDB-lite"/>
    </source>
</evidence>
<dbReference type="EMBL" id="JAKOGI010002039">
    <property type="protein sequence ID" value="KAJ8423168.1"/>
    <property type="molecule type" value="Genomic_DNA"/>
</dbReference>
<comment type="caution">
    <text evidence="3">The sequence shown here is derived from an EMBL/GenBank/DDBJ whole genome shotgun (WGS) entry which is preliminary data.</text>
</comment>
<organism evidence="3 4">
    <name type="scientific">Carnegiea gigantea</name>
    <dbReference type="NCBI Taxonomy" id="171969"/>
    <lineage>
        <taxon>Eukaryota</taxon>
        <taxon>Viridiplantae</taxon>
        <taxon>Streptophyta</taxon>
        <taxon>Embryophyta</taxon>
        <taxon>Tracheophyta</taxon>
        <taxon>Spermatophyta</taxon>
        <taxon>Magnoliopsida</taxon>
        <taxon>eudicotyledons</taxon>
        <taxon>Gunneridae</taxon>
        <taxon>Pentapetalae</taxon>
        <taxon>Caryophyllales</taxon>
        <taxon>Cactineae</taxon>
        <taxon>Cactaceae</taxon>
        <taxon>Cactoideae</taxon>
        <taxon>Echinocereeae</taxon>
        <taxon>Carnegiea</taxon>
    </lineage>
</organism>
<dbReference type="AlphaFoldDB" id="A0A9Q1JL59"/>
<evidence type="ECO:0000313" key="3">
    <source>
        <dbReference type="EMBL" id="KAJ8423168.1"/>
    </source>
</evidence>
<sequence>MSATAPVSNFDSHHEGLFVRTPNLVYVEEEMTSCYLDPDMISVDDIKAKVVDMGYTEHSVRKLHLRKPNVGFEEALVPIENDEHVHYIIRLFMNKPSVSIYVEHEDDDNWLQGDVLEGVGLEELDISLSDPEFELFSDDDDGQSETDDEDISLLRETAEVNHRALDSSHAPSQLDRMTMIPTPQTEPILPAQDRATVLTPLTVATAQAGQIVANREGTVATVKQIQMLQPSRKKLKIRRNCSSNGQLSKDRL</sequence>
<protein>
    <recommendedName>
        <fullName evidence="2">PB1-like domain-containing protein</fullName>
    </recommendedName>
</protein>
<gene>
    <name evidence="3" type="ORF">Cgig2_023235</name>
</gene>
<dbReference type="InterPro" id="IPR058594">
    <property type="entry name" value="PB1-like_dom_pln"/>
</dbReference>
<keyword evidence="4" id="KW-1185">Reference proteome</keyword>